<evidence type="ECO:0000313" key="4">
    <source>
        <dbReference type="Proteomes" id="UP001180616"/>
    </source>
</evidence>
<keyword evidence="2" id="KW-1133">Transmembrane helix</keyword>
<dbReference type="RefSeq" id="WP_309542597.1">
    <property type="nucleotide sequence ID" value="NZ_CP133659.1"/>
</dbReference>
<feature type="coiled-coil region" evidence="1">
    <location>
        <begin position="55"/>
        <end position="106"/>
    </location>
</feature>
<feature type="transmembrane region" description="Helical" evidence="2">
    <location>
        <begin position="29"/>
        <end position="51"/>
    </location>
</feature>
<organism evidence="3 4">
    <name type="scientific">Nitratidesulfovibrio liaohensis</name>
    <dbReference type="NCBI Taxonomy" id="2604158"/>
    <lineage>
        <taxon>Bacteria</taxon>
        <taxon>Pseudomonadati</taxon>
        <taxon>Thermodesulfobacteriota</taxon>
        <taxon>Desulfovibrionia</taxon>
        <taxon>Desulfovibrionales</taxon>
        <taxon>Desulfovibrionaceae</taxon>
        <taxon>Nitratidesulfovibrio</taxon>
    </lineage>
</organism>
<keyword evidence="2" id="KW-0812">Transmembrane</keyword>
<sequence>MTFPNESVDDTRERDGKCRADGWRLDRRVGVQALTAAATAFAGAVMLAATVQARLDAMEARAAALDGDVRSARETAVCVARMDERLAAVQRALEEMRTDLRHLRAEARVSAVVEKEAR</sequence>
<dbReference type="EMBL" id="CP133659">
    <property type="protein sequence ID" value="WMW66733.1"/>
    <property type="molecule type" value="Genomic_DNA"/>
</dbReference>
<keyword evidence="1" id="KW-0175">Coiled coil</keyword>
<evidence type="ECO:0000313" key="3">
    <source>
        <dbReference type="EMBL" id="WMW66733.1"/>
    </source>
</evidence>
<evidence type="ECO:0000256" key="1">
    <source>
        <dbReference type="SAM" id="Coils"/>
    </source>
</evidence>
<evidence type="ECO:0000256" key="2">
    <source>
        <dbReference type="SAM" id="Phobius"/>
    </source>
</evidence>
<keyword evidence="4" id="KW-1185">Reference proteome</keyword>
<accession>A0ABY9R7E2</accession>
<name>A0ABY9R7E2_9BACT</name>
<protein>
    <submittedName>
        <fullName evidence="3">Uncharacterized protein</fullName>
    </submittedName>
</protein>
<dbReference type="Proteomes" id="UP001180616">
    <property type="component" value="Chromosome"/>
</dbReference>
<proteinExistence type="predicted"/>
<reference evidence="3" key="1">
    <citation type="submission" date="2023-09" db="EMBL/GenBank/DDBJ databases">
        <authorList>
            <consortium name="CW5 consortium"/>
            <person name="Lu C.-W."/>
        </authorList>
    </citation>
    <scope>NUCLEOTIDE SEQUENCE</scope>
    <source>
        <strain evidence="3">KPS</strain>
    </source>
</reference>
<gene>
    <name evidence="3" type="ORF">KPS_001345</name>
</gene>
<keyword evidence="2" id="KW-0472">Membrane</keyword>